<feature type="transmembrane region" description="Helical" evidence="2">
    <location>
        <begin position="150"/>
        <end position="166"/>
    </location>
</feature>
<comment type="caution">
    <text evidence="3">The sequence shown here is derived from an EMBL/GenBank/DDBJ whole genome shotgun (WGS) entry which is preliminary data.</text>
</comment>
<keyword evidence="2" id="KW-0812">Transmembrane</keyword>
<feature type="compositionally biased region" description="Low complexity" evidence="1">
    <location>
        <begin position="7"/>
        <end position="20"/>
    </location>
</feature>
<keyword evidence="2" id="KW-1133">Transmembrane helix</keyword>
<feature type="transmembrane region" description="Helical" evidence="2">
    <location>
        <begin position="112"/>
        <end position="130"/>
    </location>
</feature>
<reference evidence="3 4" key="1">
    <citation type="submission" date="2023-05" db="EMBL/GenBank/DDBJ databases">
        <title>Draft genome sequence of Streptomyces sp. B-S-A6 isolated from a cave soil in Thailand.</title>
        <authorList>
            <person name="Chamroensaksri N."/>
            <person name="Muangham S."/>
        </authorList>
    </citation>
    <scope>NUCLEOTIDE SEQUENCE [LARGE SCALE GENOMIC DNA]</scope>
    <source>
        <strain evidence="3 4">B-S-A6</strain>
    </source>
</reference>
<feature type="transmembrane region" description="Helical" evidence="2">
    <location>
        <begin position="204"/>
        <end position="225"/>
    </location>
</feature>
<evidence type="ECO:0000256" key="1">
    <source>
        <dbReference type="SAM" id="MobiDB-lite"/>
    </source>
</evidence>
<accession>A0ABT6SIZ7</accession>
<organism evidence="3 4">
    <name type="scientific">Streptomyces cavernicola</name>
    <dbReference type="NCBI Taxonomy" id="3043613"/>
    <lineage>
        <taxon>Bacteria</taxon>
        <taxon>Bacillati</taxon>
        <taxon>Actinomycetota</taxon>
        <taxon>Actinomycetes</taxon>
        <taxon>Kitasatosporales</taxon>
        <taxon>Streptomycetaceae</taxon>
        <taxon>Streptomyces</taxon>
    </lineage>
</organism>
<feature type="transmembrane region" description="Helical" evidence="2">
    <location>
        <begin position="178"/>
        <end position="197"/>
    </location>
</feature>
<feature type="region of interest" description="Disordered" evidence="1">
    <location>
        <begin position="1"/>
        <end position="49"/>
    </location>
</feature>
<sequence>MPRRAPEASAPPESANPSSPVAGWLATPRPEAEPGIWRFGYRPKGPEQDDGEVKRRLVIGLLIPTFLGLVLWAVLSSGSVPYLWLPVKLFTPEEWWYSGTVAPRGWQGQEALSVYGGVAFGLVVAAAVRLSTWSEAVRYFVMRRPQPSRALIAAVAATGVLALVWPEAFGLGLDPLPVVGPVLSLVALISGGYEVFMSGPVLTYVVYALITLAVLWPFARIGAWWTALRGGRKPRAVQPPPRPAAAPATWPELRAAGHHKAADLLAAELLGGRMNDVDCARVTHAWAATAGDPGARAAFADTVVRHGAAAWAHPSGSRDLSARSAAHDLLVDQVRIGRIAENDRNPYKFRGVQAALDPAVLGTSLLAVGPSGAGKTERLVRPVTEALALQALTGRAAVVAVCAAGTRLGPDDAYDVVIRPGDPDSAYGLDLYAGCADPDEAAGFLAEGLVGDLDGVDARRAATALAQLLGPYRAAHGRFPAVRVLRALLEGEPAALDALRAELGTGAAHAEMHRELDARARQSGTPGDPCPALAERLSLLDRPAFAGFFDGGEGADGGTGASAAGERPFGMQAVAHHPLRVRVDLPERAHEEAGRLLARLLLAQFCHIARDRSDRTHFACLVLDDAARTLTAESVTAVQRLRSAHAGVVLGLRTVGDVPESLQGPLYAAVGCRMAFPGVTTWDGRRFAEAWGTERVETREVAQHTVYADQPMARALHALRKLVTGKAVTTDAVTVREVERERWSASDLAHSVPPGHAVLSLTTVGGDLAPPLLVDLRG</sequence>
<dbReference type="SUPFAM" id="SSF52540">
    <property type="entry name" value="P-loop containing nucleoside triphosphate hydrolases"/>
    <property type="match status" value="1"/>
</dbReference>
<evidence type="ECO:0000256" key="2">
    <source>
        <dbReference type="SAM" id="Phobius"/>
    </source>
</evidence>
<name>A0ABT6SIZ7_9ACTN</name>
<evidence type="ECO:0000313" key="3">
    <source>
        <dbReference type="EMBL" id="MDI3407231.1"/>
    </source>
</evidence>
<dbReference type="InterPro" id="IPR027417">
    <property type="entry name" value="P-loop_NTPase"/>
</dbReference>
<proteinExistence type="predicted"/>
<dbReference type="Proteomes" id="UP001223978">
    <property type="component" value="Unassembled WGS sequence"/>
</dbReference>
<keyword evidence="2" id="KW-0472">Membrane</keyword>
<dbReference type="EMBL" id="JASCIQ010000030">
    <property type="protein sequence ID" value="MDI3407231.1"/>
    <property type="molecule type" value="Genomic_DNA"/>
</dbReference>
<evidence type="ECO:0000313" key="4">
    <source>
        <dbReference type="Proteomes" id="UP001223978"/>
    </source>
</evidence>
<keyword evidence="4" id="KW-1185">Reference proteome</keyword>
<protein>
    <submittedName>
        <fullName evidence="3">ATP/GTP-binding protein</fullName>
    </submittedName>
</protein>
<dbReference type="Gene3D" id="3.40.50.300">
    <property type="entry name" value="P-loop containing nucleotide triphosphate hydrolases"/>
    <property type="match status" value="1"/>
</dbReference>
<feature type="transmembrane region" description="Helical" evidence="2">
    <location>
        <begin position="57"/>
        <end position="75"/>
    </location>
</feature>
<gene>
    <name evidence="3" type="ORF">QIS96_25900</name>
</gene>